<evidence type="ECO:0000259" key="1">
    <source>
        <dbReference type="Pfam" id="PF10728"/>
    </source>
</evidence>
<reference evidence="2" key="1">
    <citation type="submission" date="2022-07" db="EMBL/GenBank/DDBJ databases">
        <title>Taxonomy of Novel Oxalotrophic and Methylotrophic Bacteria.</title>
        <authorList>
            <person name="Sahin N."/>
            <person name="Tani A."/>
        </authorList>
    </citation>
    <scope>NUCLEOTIDE SEQUENCE</scope>
    <source>
        <strain evidence="2">AM327</strain>
    </source>
</reference>
<protein>
    <recommendedName>
        <fullName evidence="1">DUF2520 domain-containing protein</fullName>
    </recommendedName>
</protein>
<dbReference type="AlphaFoldDB" id="A0A9W6B353"/>
<dbReference type="RefSeq" id="WP_281751870.1">
    <property type="nucleotide sequence ID" value="NZ_BRVP01000002.1"/>
</dbReference>
<proteinExistence type="predicted"/>
<evidence type="ECO:0000313" key="2">
    <source>
        <dbReference type="EMBL" id="GLB51385.1"/>
    </source>
</evidence>
<name>A0A9W6B353_9FLAO</name>
<dbReference type="InterPro" id="IPR008927">
    <property type="entry name" value="6-PGluconate_DH-like_C_sf"/>
</dbReference>
<dbReference type="SUPFAM" id="SSF48179">
    <property type="entry name" value="6-phosphogluconate dehydrogenase C-terminal domain-like"/>
    <property type="match status" value="1"/>
</dbReference>
<keyword evidence="3" id="KW-1185">Reference proteome</keyword>
<dbReference type="InterPro" id="IPR018931">
    <property type="entry name" value="DUF2520"/>
</dbReference>
<dbReference type="EMBL" id="BRVP01000002">
    <property type="protein sequence ID" value="GLB51385.1"/>
    <property type="molecule type" value="Genomic_DNA"/>
</dbReference>
<accession>A0A9W6B353</accession>
<comment type="caution">
    <text evidence="2">The sequence shown here is derived from an EMBL/GenBank/DDBJ whole genome shotgun (WGS) entry which is preliminary data.</text>
</comment>
<dbReference type="PANTHER" id="PTHR40459:SF1">
    <property type="entry name" value="CONSERVED HYPOTHETICAL ALANINE AND LEUCINE RICH PROTEIN"/>
    <property type="match status" value="1"/>
</dbReference>
<dbReference type="InterPro" id="IPR036291">
    <property type="entry name" value="NAD(P)-bd_dom_sf"/>
</dbReference>
<organism evidence="2 3">
    <name type="scientific">Neptunitalea chrysea</name>
    <dbReference type="NCBI Taxonomy" id="1647581"/>
    <lineage>
        <taxon>Bacteria</taxon>
        <taxon>Pseudomonadati</taxon>
        <taxon>Bacteroidota</taxon>
        <taxon>Flavobacteriia</taxon>
        <taxon>Flavobacteriales</taxon>
        <taxon>Flavobacteriaceae</taxon>
        <taxon>Neptunitalea</taxon>
    </lineage>
</organism>
<dbReference type="InterPro" id="IPR037108">
    <property type="entry name" value="TM1727-like_C_sf"/>
</dbReference>
<evidence type="ECO:0000313" key="3">
    <source>
        <dbReference type="Proteomes" id="UP001143545"/>
    </source>
</evidence>
<gene>
    <name evidence="2" type="ORF">NBRC110019_04240</name>
</gene>
<dbReference type="PANTHER" id="PTHR40459">
    <property type="entry name" value="CONSERVED HYPOTHETICAL ALANINE AND LEUCINE RICH PROTEIN"/>
    <property type="match status" value="1"/>
</dbReference>
<dbReference type="Gene3D" id="1.10.1040.20">
    <property type="entry name" value="ProC-like, C-terminal domain"/>
    <property type="match status" value="1"/>
</dbReference>
<dbReference type="Proteomes" id="UP001143545">
    <property type="component" value="Unassembled WGS sequence"/>
</dbReference>
<sequence length="252" mass="28553">MITVTIIGAGNVAFHLCKAIYSCNELQLQQIYNRSEFTAEFDVFESHKTHNIKDLMEAAIYIISVSDNSVATVANSLPFENKLVVHTTGSVGMTDLPSKNRRGVFYPLQTFSKSKNVDFSKIPLCLEAENEADLEFLKEIASKLSESMYEIDSDQRKAIHLAAVYVNNFTNHLFYVADTLCKDKKIPFEILKPLVEETVDKIKHLNPLSSQTGPAKRKDSKTIETHLAQLTDYPEYKDIYKVLTNSILKTYE</sequence>
<dbReference type="SUPFAM" id="SSF51735">
    <property type="entry name" value="NAD(P)-binding Rossmann-fold domains"/>
    <property type="match status" value="1"/>
</dbReference>
<feature type="domain" description="DUF2520" evidence="1">
    <location>
        <begin position="122"/>
        <end position="246"/>
    </location>
</feature>
<dbReference type="Pfam" id="PF10728">
    <property type="entry name" value="DUF2520"/>
    <property type="match status" value="1"/>
</dbReference>
<dbReference type="Gene3D" id="3.40.50.720">
    <property type="entry name" value="NAD(P)-binding Rossmann-like Domain"/>
    <property type="match status" value="1"/>
</dbReference>